<keyword evidence="5" id="KW-1185">Reference proteome</keyword>
<dbReference type="InterPro" id="IPR016161">
    <property type="entry name" value="Ald_DH/histidinol_DH"/>
</dbReference>
<evidence type="ECO:0000313" key="5">
    <source>
        <dbReference type="Proteomes" id="UP001499938"/>
    </source>
</evidence>
<protein>
    <submittedName>
        <fullName evidence="4">Succinic semialdehyde dehydrogenase</fullName>
    </submittedName>
</protein>
<dbReference type="SUPFAM" id="SSF53720">
    <property type="entry name" value="ALDH-like"/>
    <property type="match status" value="1"/>
</dbReference>
<feature type="domain" description="Aldehyde dehydrogenase" evidence="3">
    <location>
        <begin position="43"/>
        <end position="498"/>
    </location>
</feature>
<dbReference type="RefSeq" id="WP_344085005.1">
    <property type="nucleotide sequence ID" value="NZ_BAAAPO010000034.1"/>
</dbReference>
<dbReference type="InterPro" id="IPR016162">
    <property type="entry name" value="Ald_DH_N"/>
</dbReference>
<evidence type="ECO:0000256" key="1">
    <source>
        <dbReference type="ARBA" id="ARBA00023002"/>
    </source>
</evidence>
<dbReference type="Proteomes" id="UP001499938">
    <property type="component" value="Unassembled WGS sequence"/>
</dbReference>
<reference evidence="4 5" key="1">
    <citation type="journal article" date="2019" name="Int. J. Syst. Evol. Microbiol.">
        <title>The Global Catalogue of Microorganisms (GCM) 10K type strain sequencing project: providing services to taxonomists for standard genome sequencing and annotation.</title>
        <authorList>
            <consortium name="The Broad Institute Genomics Platform"/>
            <consortium name="The Broad Institute Genome Sequencing Center for Infectious Disease"/>
            <person name="Wu L."/>
            <person name="Ma J."/>
        </authorList>
    </citation>
    <scope>NUCLEOTIDE SEQUENCE [LARGE SCALE GENOMIC DNA]</scope>
    <source>
        <strain evidence="4 5">JCM 15592</strain>
    </source>
</reference>
<name>A0ABN2LRE0_9MICO</name>
<proteinExistence type="predicted"/>
<dbReference type="EMBL" id="BAAAPO010000034">
    <property type="protein sequence ID" value="GAA1797452.1"/>
    <property type="molecule type" value="Genomic_DNA"/>
</dbReference>
<dbReference type="Gene3D" id="3.40.309.10">
    <property type="entry name" value="Aldehyde Dehydrogenase, Chain A, domain 2"/>
    <property type="match status" value="1"/>
</dbReference>
<dbReference type="PANTHER" id="PTHR11699">
    <property type="entry name" value="ALDEHYDE DEHYDROGENASE-RELATED"/>
    <property type="match status" value="1"/>
</dbReference>
<evidence type="ECO:0000256" key="2">
    <source>
        <dbReference type="SAM" id="MobiDB-lite"/>
    </source>
</evidence>
<feature type="region of interest" description="Disordered" evidence="2">
    <location>
        <begin position="1"/>
        <end position="21"/>
    </location>
</feature>
<keyword evidence="1" id="KW-0560">Oxidoreductase</keyword>
<comment type="caution">
    <text evidence="4">The sequence shown here is derived from an EMBL/GenBank/DDBJ whole genome shotgun (WGS) entry which is preliminary data.</text>
</comment>
<evidence type="ECO:0000313" key="4">
    <source>
        <dbReference type="EMBL" id="GAA1797452.1"/>
    </source>
</evidence>
<dbReference type="NCBIfam" id="NF006916">
    <property type="entry name" value="PRK09407.1"/>
    <property type="match status" value="1"/>
</dbReference>
<evidence type="ECO:0000259" key="3">
    <source>
        <dbReference type="Pfam" id="PF00171"/>
    </source>
</evidence>
<sequence length="534" mass="55869">MTATLSRPTDSAPASPVSSGLARDRQWVARVAGGAVTGEGAPRHTVCTPLTGEAVAEVPLSTLADVEAAYAVARAAQPAWAARPMAERAEILLAFHDVVLTRQPTLLDLVQLESGKARGQAFEEVADVAIVARHYARTAARTLRPRRRSGALPGLSQVVESRIPKGVVGIVSPWNYPLSLSITDALPALMAGNAVVLRPDVLGMLTALAAVEMLREAGLPREVLQVVLGDGATIGAAVLDRADYVCFTGSTPTGRRVAQAAGERLVGASLELGGKNSLYVAADADLNRAVPGAVRSCFSSAGQLCISTERVIVHESVYDDFVARFVAATTALRMGSNLTWGYDLGSLISADQLDRVGAHVADAVAKGATVLAGGRARPDIAPFAYEATVLADVTAAMTCRDEETFGPVVAIYRVASDEEAIALANDTAYGLNASVWTRDISRGRRIAGAIRTGTVNINEGYAAAWGSVAAPMGGMKASGIGRRHGEEGILRFTESQNVTAQRLVPIAPAFGLDDRRFAAALTTSLRVLKAVGWQ</sequence>
<dbReference type="InterPro" id="IPR015590">
    <property type="entry name" value="Aldehyde_DH_dom"/>
</dbReference>
<dbReference type="Gene3D" id="3.40.605.10">
    <property type="entry name" value="Aldehyde Dehydrogenase, Chain A, domain 1"/>
    <property type="match status" value="1"/>
</dbReference>
<dbReference type="InterPro" id="IPR016163">
    <property type="entry name" value="Ald_DH_C"/>
</dbReference>
<organism evidence="4 5">
    <name type="scientific">Nostocoides veronense</name>
    <dbReference type="NCBI Taxonomy" id="330836"/>
    <lineage>
        <taxon>Bacteria</taxon>
        <taxon>Bacillati</taxon>
        <taxon>Actinomycetota</taxon>
        <taxon>Actinomycetes</taxon>
        <taxon>Micrococcales</taxon>
        <taxon>Intrasporangiaceae</taxon>
        <taxon>Nostocoides</taxon>
    </lineage>
</organism>
<accession>A0ABN2LRE0</accession>
<gene>
    <name evidence="4" type="ORF">GCM10009811_22060</name>
</gene>
<dbReference type="Pfam" id="PF00171">
    <property type="entry name" value="Aldedh"/>
    <property type="match status" value="1"/>
</dbReference>